<protein>
    <submittedName>
        <fullName evidence="6">NUDIX domain-containing protein</fullName>
    </submittedName>
</protein>
<accession>A0A4R4V219</accession>
<evidence type="ECO:0000256" key="2">
    <source>
        <dbReference type="ARBA" id="ARBA00022801"/>
    </source>
</evidence>
<keyword evidence="3" id="KW-0460">Magnesium</keyword>
<dbReference type="InterPro" id="IPR000086">
    <property type="entry name" value="NUDIX_hydrolase_dom"/>
</dbReference>
<dbReference type="Pfam" id="PF00293">
    <property type="entry name" value="NUDIX"/>
    <property type="match status" value="1"/>
</dbReference>
<evidence type="ECO:0000256" key="4">
    <source>
        <dbReference type="SAM" id="MobiDB-lite"/>
    </source>
</evidence>
<evidence type="ECO:0000256" key="1">
    <source>
        <dbReference type="ARBA" id="ARBA00001946"/>
    </source>
</evidence>
<organism evidence="6 7">
    <name type="scientific">Nonomuraea deserti</name>
    <dbReference type="NCBI Taxonomy" id="1848322"/>
    <lineage>
        <taxon>Bacteria</taxon>
        <taxon>Bacillati</taxon>
        <taxon>Actinomycetota</taxon>
        <taxon>Actinomycetes</taxon>
        <taxon>Streptosporangiales</taxon>
        <taxon>Streptosporangiaceae</taxon>
        <taxon>Nonomuraea</taxon>
    </lineage>
</organism>
<feature type="domain" description="Nudix hydrolase" evidence="5">
    <location>
        <begin position="14"/>
        <end position="162"/>
    </location>
</feature>
<dbReference type="Gene3D" id="3.90.79.10">
    <property type="entry name" value="Nucleoside Triphosphate Pyrophosphohydrolase"/>
    <property type="match status" value="1"/>
</dbReference>
<dbReference type="InterPro" id="IPR020084">
    <property type="entry name" value="NUDIX_hydrolase_CS"/>
</dbReference>
<dbReference type="Proteomes" id="UP000295258">
    <property type="component" value="Unassembled WGS sequence"/>
</dbReference>
<dbReference type="CDD" id="cd04685">
    <property type="entry name" value="NUDIX_Hydrolase"/>
    <property type="match status" value="1"/>
</dbReference>
<reference evidence="6 7" key="1">
    <citation type="submission" date="2019-03" db="EMBL/GenBank/DDBJ databases">
        <title>Draft genome sequences of novel Actinobacteria.</title>
        <authorList>
            <person name="Sahin N."/>
            <person name="Ay H."/>
            <person name="Saygin H."/>
        </authorList>
    </citation>
    <scope>NUCLEOTIDE SEQUENCE [LARGE SCALE GENOMIC DNA]</scope>
    <source>
        <strain evidence="6 7">KC310</strain>
    </source>
</reference>
<proteinExistence type="predicted"/>
<dbReference type="InterPro" id="IPR015797">
    <property type="entry name" value="NUDIX_hydrolase-like_dom_sf"/>
</dbReference>
<dbReference type="PROSITE" id="PS51462">
    <property type="entry name" value="NUDIX"/>
    <property type="match status" value="1"/>
</dbReference>
<dbReference type="EMBL" id="SMKO01000122">
    <property type="protein sequence ID" value="TDC99077.1"/>
    <property type="molecule type" value="Genomic_DNA"/>
</dbReference>
<dbReference type="PANTHER" id="PTHR43046">
    <property type="entry name" value="GDP-MANNOSE MANNOSYL HYDROLASE"/>
    <property type="match status" value="1"/>
</dbReference>
<feature type="region of interest" description="Disordered" evidence="4">
    <location>
        <begin position="182"/>
        <end position="210"/>
    </location>
</feature>
<sequence length="210" mass="23282">MCGVTTPDGSKAVRTRRGARIVLLDQDDRILLIRHRDDGAIVVPGFPVRELFWVPPGGGLKEDEDFVQAARRELLEETGLTEVEWGPCLWTLDADVRWSGEPVHMHERYFLALMRGTPAITRAYLEPGEQQAIIDHRWWSLAELVAAETTETLRPVGLPELLADVLALGGVRQAGRVPFVRRSPRPGLAASRPVSGRAAGRRRRARAATA</sequence>
<keyword evidence="7" id="KW-1185">Reference proteome</keyword>
<evidence type="ECO:0000313" key="6">
    <source>
        <dbReference type="EMBL" id="TDC99077.1"/>
    </source>
</evidence>
<comment type="cofactor">
    <cofactor evidence="1">
        <name>Mg(2+)</name>
        <dbReference type="ChEBI" id="CHEBI:18420"/>
    </cofactor>
</comment>
<feature type="compositionally biased region" description="Low complexity" evidence="4">
    <location>
        <begin position="189"/>
        <end position="198"/>
    </location>
</feature>
<gene>
    <name evidence="6" type="ORF">E1292_32970</name>
</gene>
<evidence type="ECO:0000259" key="5">
    <source>
        <dbReference type="PROSITE" id="PS51462"/>
    </source>
</evidence>
<dbReference type="GO" id="GO:0016787">
    <property type="term" value="F:hydrolase activity"/>
    <property type="evidence" value="ECO:0007669"/>
    <property type="project" value="UniProtKB-KW"/>
</dbReference>
<evidence type="ECO:0000256" key="3">
    <source>
        <dbReference type="ARBA" id="ARBA00022842"/>
    </source>
</evidence>
<name>A0A4R4V219_9ACTN</name>
<keyword evidence="2" id="KW-0378">Hydrolase</keyword>
<evidence type="ECO:0000313" key="7">
    <source>
        <dbReference type="Proteomes" id="UP000295258"/>
    </source>
</evidence>
<feature type="compositionally biased region" description="Basic residues" evidence="4">
    <location>
        <begin position="199"/>
        <end position="210"/>
    </location>
</feature>
<dbReference type="SUPFAM" id="SSF55811">
    <property type="entry name" value="Nudix"/>
    <property type="match status" value="1"/>
</dbReference>
<dbReference type="PROSITE" id="PS00893">
    <property type="entry name" value="NUDIX_BOX"/>
    <property type="match status" value="1"/>
</dbReference>
<dbReference type="PANTHER" id="PTHR43046:SF12">
    <property type="entry name" value="GDP-MANNOSE MANNOSYL HYDROLASE"/>
    <property type="match status" value="1"/>
</dbReference>
<comment type="caution">
    <text evidence="6">The sequence shown here is derived from an EMBL/GenBank/DDBJ whole genome shotgun (WGS) entry which is preliminary data.</text>
</comment>
<dbReference type="AlphaFoldDB" id="A0A4R4V219"/>